<evidence type="ECO:0000313" key="2">
    <source>
        <dbReference type="EMBL" id="GAA4243235.1"/>
    </source>
</evidence>
<feature type="domain" description="ARG and Rhodanese-Phosphatase-superfamily-associated" evidence="1">
    <location>
        <begin position="7"/>
        <end position="290"/>
    </location>
</feature>
<sequence length="301" mass="32374">MNLMPALHLGAPTQAGPLTVFPIWTDAPIAPVAYRTSLPADARIDELDDPTVGRLRVTNAGTTPVLLLEGALLDGGWQHRVVTRSMFVDAQTREDVEVACVEQHRWSGGHGQQLARYRAPLAVRGALRGLRVEPLPTEAPDTGIDQGDVWQRVHRYERELGGSETSSLVQLQKRLDAELVHVLAAVRPMFGQRGVLIGAAGHPVLLEVFDDPQTLAEQWDALLSAVALDARLAPPKPTLGARARAFVQRVAAAPLRVADAAGEALAVHADDDLVSARGVATDDRLLHLAVLNAKHQFVLAA</sequence>
<protein>
    <recommendedName>
        <fullName evidence="1">ARG and Rhodanese-Phosphatase-superfamily-associated domain-containing protein</fullName>
    </recommendedName>
</protein>
<keyword evidence="3" id="KW-1185">Reference proteome</keyword>
<gene>
    <name evidence="2" type="ORF">GCM10022255_001440</name>
</gene>
<reference evidence="3" key="1">
    <citation type="journal article" date="2019" name="Int. J. Syst. Evol. Microbiol.">
        <title>The Global Catalogue of Microorganisms (GCM) 10K type strain sequencing project: providing services to taxonomists for standard genome sequencing and annotation.</title>
        <authorList>
            <consortium name="The Broad Institute Genomics Platform"/>
            <consortium name="The Broad Institute Genome Sequencing Center for Infectious Disease"/>
            <person name="Wu L."/>
            <person name="Ma J."/>
        </authorList>
    </citation>
    <scope>NUCLEOTIDE SEQUENCE [LARGE SCALE GENOMIC DNA]</scope>
    <source>
        <strain evidence="3">JCM 17441</strain>
    </source>
</reference>
<dbReference type="InterPro" id="IPR046699">
    <property type="entry name" value="ARPP-1"/>
</dbReference>
<name>A0ABP8CTH8_9ACTN</name>
<dbReference type="Pfam" id="PF20208">
    <property type="entry name" value="ARPP-1"/>
    <property type="match status" value="1"/>
</dbReference>
<dbReference type="Proteomes" id="UP001500620">
    <property type="component" value="Unassembled WGS sequence"/>
</dbReference>
<proteinExistence type="predicted"/>
<accession>A0ABP8CTH8</accession>
<organism evidence="2 3">
    <name type="scientific">Dactylosporangium darangshiense</name>
    <dbReference type="NCBI Taxonomy" id="579108"/>
    <lineage>
        <taxon>Bacteria</taxon>
        <taxon>Bacillati</taxon>
        <taxon>Actinomycetota</taxon>
        <taxon>Actinomycetes</taxon>
        <taxon>Micromonosporales</taxon>
        <taxon>Micromonosporaceae</taxon>
        <taxon>Dactylosporangium</taxon>
    </lineage>
</organism>
<comment type="caution">
    <text evidence="2">The sequence shown here is derived from an EMBL/GenBank/DDBJ whole genome shotgun (WGS) entry which is preliminary data.</text>
</comment>
<dbReference type="RefSeq" id="WP_345120047.1">
    <property type="nucleotide sequence ID" value="NZ_BAABAT010000001.1"/>
</dbReference>
<evidence type="ECO:0000259" key="1">
    <source>
        <dbReference type="Pfam" id="PF20208"/>
    </source>
</evidence>
<evidence type="ECO:0000313" key="3">
    <source>
        <dbReference type="Proteomes" id="UP001500620"/>
    </source>
</evidence>
<dbReference type="EMBL" id="BAABAT010000001">
    <property type="protein sequence ID" value="GAA4243235.1"/>
    <property type="molecule type" value="Genomic_DNA"/>
</dbReference>